<reference evidence="1" key="1">
    <citation type="submission" date="2021-01" db="EMBL/GenBank/DDBJ databases">
        <authorList>
            <person name="Corre E."/>
            <person name="Pelletier E."/>
            <person name="Niang G."/>
            <person name="Scheremetjew M."/>
            <person name="Finn R."/>
            <person name="Kale V."/>
            <person name="Holt S."/>
            <person name="Cochrane G."/>
            <person name="Meng A."/>
            <person name="Brown T."/>
            <person name="Cohen L."/>
        </authorList>
    </citation>
    <scope>NUCLEOTIDE SEQUENCE</scope>
    <source>
        <strain evidence="1">CCMP147</strain>
    </source>
</reference>
<gene>
    <name evidence="1" type="ORF">TDUB1175_LOCUS14606</name>
</gene>
<evidence type="ECO:0000313" key="1">
    <source>
        <dbReference type="EMBL" id="CAD8315813.1"/>
    </source>
</evidence>
<proteinExistence type="predicted"/>
<dbReference type="AlphaFoldDB" id="A0A7R9W7F6"/>
<protein>
    <submittedName>
        <fullName evidence="1">Uncharacterized protein</fullName>
    </submittedName>
</protein>
<organism evidence="1">
    <name type="scientific">Pseudictyota dubia</name>
    <dbReference type="NCBI Taxonomy" id="2749911"/>
    <lineage>
        <taxon>Eukaryota</taxon>
        <taxon>Sar</taxon>
        <taxon>Stramenopiles</taxon>
        <taxon>Ochrophyta</taxon>
        <taxon>Bacillariophyta</taxon>
        <taxon>Mediophyceae</taxon>
        <taxon>Biddulphiophycidae</taxon>
        <taxon>Eupodiscales</taxon>
        <taxon>Odontellaceae</taxon>
        <taxon>Pseudictyota</taxon>
    </lineage>
</organism>
<dbReference type="EMBL" id="HBED01029245">
    <property type="protein sequence ID" value="CAD8315813.1"/>
    <property type="molecule type" value="Transcribed_RNA"/>
</dbReference>
<accession>A0A7R9W7F6</accession>
<name>A0A7R9W7F6_9STRA</name>
<sequence>MGRNTISQSNPGVFQKASYCLSCIARQITFFLTKHKDACKIYWSEAEIPTNRSFVLAFVCSSTELDELNRINVPITSCTLVITAALVTADTLHFSQTTIIVLAISG</sequence>